<evidence type="ECO:0000313" key="3">
    <source>
        <dbReference type="EMBL" id="CDW86399.1"/>
    </source>
</evidence>
<evidence type="ECO:0000313" key="4">
    <source>
        <dbReference type="Proteomes" id="UP000039865"/>
    </source>
</evidence>
<proteinExistence type="predicted"/>
<feature type="coiled-coil region" evidence="1">
    <location>
        <begin position="550"/>
        <end position="580"/>
    </location>
</feature>
<evidence type="ECO:0000256" key="2">
    <source>
        <dbReference type="SAM" id="MobiDB-lite"/>
    </source>
</evidence>
<dbReference type="OMA" id="CERNIES"/>
<keyword evidence="1" id="KW-0175">Coiled coil</keyword>
<feature type="region of interest" description="Disordered" evidence="2">
    <location>
        <begin position="515"/>
        <end position="543"/>
    </location>
</feature>
<organism evidence="3 4">
    <name type="scientific">Stylonychia lemnae</name>
    <name type="common">Ciliate</name>
    <dbReference type="NCBI Taxonomy" id="5949"/>
    <lineage>
        <taxon>Eukaryota</taxon>
        <taxon>Sar</taxon>
        <taxon>Alveolata</taxon>
        <taxon>Ciliophora</taxon>
        <taxon>Intramacronucleata</taxon>
        <taxon>Spirotrichea</taxon>
        <taxon>Stichotrichia</taxon>
        <taxon>Sporadotrichida</taxon>
        <taxon>Oxytrichidae</taxon>
        <taxon>Stylonychinae</taxon>
        <taxon>Stylonychia</taxon>
    </lineage>
</organism>
<dbReference type="InParanoid" id="A0A078AW88"/>
<feature type="region of interest" description="Disordered" evidence="2">
    <location>
        <begin position="54"/>
        <end position="88"/>
    </location>
</feature>
<reference evidence="3 4" key="1">
    <citation type="submission" date="2014-06" db="EMBL/GenBank/DDBJ databases">
        <authorList>
            <person name="Swart Estienne"/>
        </authorList>
    </citation>
    <scope>NUCLEOTIDE SEQUENCE [LARGE SCALE GENOMIC DNA]</scope>
    <source>
        <strain evidence="3 4">130c</strain>
    </source>
</reference>
<gene>
    <name evidence="3" type="primary">Contig15239.g16232</name>
    <name evidence="3" type="ORF">STYLEM_15493</name>
</gene>
<accession>A0A078AW88</accession>
<feature type="compositionally biased region" description="Polar residues" evidence="2">
    <location>
        <begin position="59"/>
        <end position="88"/>
    </location>
</feature>
<sequence>MIETNHKNQQKDTNIIWNRLKRAQTQHHLSNKDAYKSQLMIYEDKHLQLEAYTPRDQLLSGNGSSTTKAKGSLLQQKPSTGSQTGKNTANMLPFEQFHLEDEIKPLTARLKRSYFNIATMDQVNLHDTLRKQMTEFELSKPQTCQKDKNPQQDYQATENQVEKQLQYLGDGQIQKFLSKKFLKLDKRTLVQNKNKKMKRVASQTNVDQMSKFQELQQNQNQILQKNMSQQNMYYSTRDHMISEVIQTKTDQEIQDQNELKKTRLLIQQNQYLLEQFKKDLNLNQIFSVNESRRSPNIQFLKESNGFNQSEDMNGKKWINQQQEPKSVGQQLQQYFQQNDIGYSSSRIVNPQVDLGFMPRPKYITTLDKNIKKIKALKTPKNNYMGIKIDKDFVEAKEILKKSDSSVKLRFNKKTLRLEEIPIDVSEADKNLKRRMSKRVMPLLPEATAQPEKEIVSGSTELSVQLFHSKLRKGLLRKLGIQIKEEIQSREESHQLMVEQKRSQRVQIENRIEEFKQESEEDSFQSESDLETARNTRESKKRRKTIFPSIVNQAKSLKEQQEERNDQYNKLMTNLINLEQQQTRKNDVTQTPKSELNIPNFMRNALRHKLEQISVNIMKDTVESVIGKLQQKQDHFEKLNSLCQIINTCERNIESENNRKDSTQRVIMKTEFIQKLNENIESKLIDLINNKIEERNYMKLVYDMNNTPEDVIQS</sequence>
<dbReference type="Proteomes" id="UP000039865">
    <property type="component" value="Unassembled WGS sequence"/>
</dbReference>
<protein>
    <submittedName>
        <fullName evidence="3">Uncharacterized protein</fullName>
    </submittedName>
</protein>
<name>A0A078AW88_STYLE</name>
<evidence type="ECO:0000256" key="1">
    <source>
        <dbReference type="SAM" id="Coils"/>
    </source>
</evidence>
<feature type="compositionally biased region" description="Acidic residues" evidence="2">
    <location>
        <begin position="518"/>
        <end position="529"/>
    </location>
</feature>
<keyword evidence="4" id="KW-1185">Reference proteome</keyword>
<dbReference type="AlphaFoldDB" id="A0A078AW88"/>
<dbReference type="EMBL" id="CCKQ01014611">
    <property type="protein sequence ID" value="CDW86399.1"/>
    <property type="molecule type" value="Genomic_DNA"/>
</dbReference>